<organism evidence="1 3">
    <name type="scientific">Araneus ventricosus</name>
    <name type="common">Orbweaver spider</name>
    <name type="synonym">Epeira ventricosa</name>
    <dbReference type="NCBI Taxonomy" id="182803"/>
    <lineage>
        <taxon>Eukaryota</taxon>
        <taxon>Metazoa</taxon>
        <taxon>Ecdysozoa</taxon>
        <taxon>Arthropoda</taxon>
        <taxon>Chelicerata</taxon>
        <taxon>Arachnida</taxon>
        <taxon>Araneae</taxon>
        <taxon>Araneomorphae</taxon>
        <taxon>Entelegynae</taxon>
        <taxon>Araneoidea</taxon>
        <taxon>Araneidae</taxon>
        <taxon>Araneus</taxon>
    </lineage>
</organism>
<proteinExistence type="predicted"/>
<evidence type="ECO:0000313" key="1">
    <source>
        <dbReference type="EMBL" id="GBM59900.1"/>
    </source>
</evidence>
<comment type="caution">
    <text evidence="1">The sequence shown here is derived from an EMBL/GenBank/DDBJ whole genome shotgun (WGS) entry which is preliminary data.</text>
</comment>
<protein>
    <submittedName>
        <fullName evidence="1">Uncharacterized protein</fullName>
    </submittedName>
</protein>
<accession>A0A4Y2H1G7</accession>
<keyword evidence="3" id="KW-1185">Reference proteome</keyword>
<dbReference type="EMBL" id="BGPR01033582">
    <property type="protein sequence ID" value="GBO07585.1"/>
    <property type="molecule type" value="Genomic_DNA"/>
</dbReference>
<gene>
    <name evidence="2" type="ORF">AVEN_237168_1</name>
    <name evidence="1" type="ORF">AVEN_62376_1</name>
</gene>
<evidence type="ECO:0000313" key="2">
    <source>
        <dbReference type="EMBL" id="GBO07585.1"/>
    </source>
</evidence>
<dbReference type="AlphaFoldDB" id="A0A4Y2H1G7"/>
<reference evidence="1 3" key="1">
    <citation type="journal article" date="2019" name="Sci. Rep.">
        <title>Orb-weaving spider Araneus ventricosus genome elucidates the spidroin gene catalogue.</title>
        <authorList>
            <person name="Kono N."/>
            <person name="Nakamura H."/>
            <person name="Ohtoshi R."/>
            <person name="Moran D.A.P."/>
            <person name="Shinohara A."/>
            <person name="Yoshida Y."/>
            <person name="Fujiwara M."/>
            <person name="Mori M."/>
            <person name="Tomita M."/>
            <person name="Arakawa K."/>
        </authorList>
    </citation>
    <scope>NUCLEOTIDE SEQUENCE [LARGE SCALE GENOMIC DNA]</scope>
</reference>
<dbReference type="OrthoDB" id="4843387at2759"/>
<evidence type="ECO:0000313" key="3">
    <source>
        <dbReference type="Proteomes" id="UP000499080"/>
    </source>
</evidence>
<dbReference type="Proteomes" id="UP000499080">
    <property type="component" value="Unassembled WGS sequence"/>
</dbReference>
<sequence>MRRRNHLLDALEGCRYVASWCKTICCYQRLNVHRSVIHRLWTIAKGIKAPVEDVGLNAVESPQRQTIATCCNVPDAGGH</sequence>
<dbReference type="EMBL" id="BGPR01001704">
    <property type="protein sequence ID" value="GBM59900.1"/>
    <property type="molecule type" value="Genomic_DNA"/>
</dbReference>
<name>A0A4Y2H1G7_ARAVE</name>